<dbReference type="EMBL" id="RZHD01000010">
    <property type="protein sequence ID" value="RUR43391.1"/>
    <property type="molecule type" value="Genomic_DNA"/>
</dbReference>
<accession>A0A3S0YA08</accession>
<dbReference type="PANTHER" id="PTHR21221:SF1">
    <property type="entry name" value="UREIDOGLYCOLATE LYASE"/>
    <property type="match status" value="1"/>
</dbReference>
<dbReference type="GO" id="GO:0050385">
    <property type="term" value="F:ureidoglycolate lyase activity"/>
    <property type="evidence" value="ECO:0007669"/>
    <property type="project" value="UniProtKB-EC"/>
</dbReference>
<gene>
    <name evidence="5" type="ORF">ELY37_16890</name>
</gene>
<evidence type="ECO:0000256" key="3">
    <source>
        <dbReference type="ARBA" id="ARBA00023239"/>
    </source>
</evidence>
<keyword evidence="2" id="KW-0659">Purine metabolism</keyword>
<dbReference type="Proteomes" id="UP000286912">
    <property type="component" value="Unassembled WGS sequence"/>
</dbReference>
<organism evidence="5 6">
    <name type="scientific">Vreelandella populi</name>
    <dbReference type="NCBI Taxonomy" id="2498858"/>
    <lineage>
        <taxon>Bacteria</taxon>
        <taxon>Pseudomonadati</taxon>
        <taxon>Pseudomonadota</taxon>
        <taxon>Gammaproteobacteria</taxon>
        <taxon>Oceanospirillales</taxon>
        <taxon>Halomonadaceae</taxon>
        <taxon>Vreelandella</taxon>
    </lineage>
</organism>
<dbReference type="InterPro" id="IPR047233">
    <property type="entry name" value="UAH_cupin"/>
</dbReference>
<name>A0A3S0YA08_9GAMM</name>
<dbReference type="GO" id="GO:0000256">
    <property type="term" value="P:allantoin catabolic process"/>
    <property type="evidence" value="ECO:0007669"/>
    <property type="project" value="InterPro"/>
</dbReference>
<evidence type="ECO:0008006" key="7">
    <source>
        <dbReference type="Google" id="ProtNLM"/>
    </source>
</evidence>
<dbReference type="Pfam" id="PF04115">
    <property type="entry name" value="Ureidogly_lyase"/>
    <property type="match status" value="1"/>
</dbReference>
<dbReference type="AlphaFoldDB" id="A0A3S0YA08"/>
<comment type="subunit">
    <text evidence="1">Homodimer.</text>
</comment>
<dbReference type="InterPro" id="IPR024060">
    <property type="entry name" value="Ureidoglycolate_lyase_dom_sf"/>
</dbReference>
<dbReference type="InterPro" id="IPR007247">
    <property type="entry name" value="Ureidogly_lyase"/>
</dbReference>
<comment type="caution">
    <text evidence="5">The sequence shown here is derived from an EMBL/GenBank/DDBJ whole genome shotgun (WGS) entry which is preliminary data.</text>
</comment>
<dbReference type="OrthoDB" id="9804602at2"/>
<keyword evidence="3" id="KW-0456">Lyase</keyword>
<dbReference type="Gene3D" id="2.60.120.480">
    <property type="entry name" value="Ureidoglycolate hydrolase"/>
    <property type="match status" value="1"/>
</dbReference>
<evidence type="ECO:0000256" key="4">
    <source>
        <dbReference type="ARBA" id="ARBA00047684"/>
    </source>
</evidence>
<protein>
    <recommendedName>
        <fullName evidence="7">Ureidoglycolate hydrolase</fullName>
    </recommendedName>
</protein>
<reference evidence="5 6" key="1">
    <citation type="submission" date="2018-12" db="EMBL/GenBank/DDBJ databases">
        <title>three novel Halomonas strain isolated from plants.</title>
        <authorList>
            <person name="Sun C."/>
        </authorList>
    </citation>
    <scope>NUCLEOTIDE SEQUENCE [LARGE SCALE GENOMIC DNA]</scope>
    <source>
        <strain evidence="5 6">RC</strain>
    </source>
</reference>
<dbReference type="GO" id="GO:0004848">
    <property type="term" value="F:ureidoglycolate hydrolase activity"/>
    <property type="evidence" value="ECO:0007669"/>
    <property type="project" value="InterPro"/>
</dbReference>
<evidence type="ECO:0000256" key="2">
    <source>
        <dbReference type="ARBA" id="ARBA00022631"/>
    </source>
</evidence>
<sequence length="168" mass="18542">MTAITAQPLTQESFVQFGEVLDLPRSPGRHFYSDTLGNLRESAKPSLSISLVEPSPTRSLRVEMLERHEFSSQSFVPIDVDSWVVIVAPHDASGAPDIDQLQVFMARGDQGVSYRPNTWHHGVTVFGASATFAVFMWLAGDGRDEEFVDVSPITINLPKTFSTLCRSS</sequence>
<proteinExistence type="predicted"/>
<dbReference type="GO" id="GO:0006144">
    <property type="term" value="P:purine nucleobase metabolic process"/>
    <property type="evidence" value="ECO:0007669"/>
    <property type="project" value="UniProtKB-KW"/>
</dbReference>
<dbReference type="PANTHER" id="PTHR21221">
    <property type="entry name" value="UREIDOGLYCOLATE HYDROLASE"/>
    <property type="match status" value="1"/>
</dbReference>
<dbReference type="RefSeq" id="WP_126981973.1">
    <property type="nucleotide sequence ID" value="NZ_RZHD01000010.1"/>
</dbReference>
<dbReference type="CDD" id="cd20298">
    <property type="entry name" value="cupin_UAH"/>
    <property type="match status" value="1"/>
</dbReference>
<dbReference type="SUPFAM" id="SSF51182">
    <property type="entry name" value="RmlC-like cupins"/>
    <property type="match status" value="1"/>
</dbReference>
<keyword evidence="6" id="KW-1185">Reference proteome</keyword>
<evidence type="ECO:0000313" key="6">
    <source>
        <dbReference type="Proteomes" id="UP000286912"/>
    </source>
</evidence>
<evidence type="ECO:0000313" key="5">
    <source>
        <dbReference type="EMBL" id="RUR43391.1"/>
    </source>
</evidence>
<comment type="catalytic activity">
    <reaction evidence="4">
        <text>(S)-ureidoglycolate = urea + glyoxylate</text>
        <dbReference type="Rhea" id="RHEA:11304"/>
        <dbReference type="ChEBI" id="CHEBI:16199"/>
        <dbReference type="ChEBI" id="CHEBI:36655"/>
        <dbReference type="ChEBI" id="CHEBI:57296"/>
        <dbReference type="EC" id="4.3.2.3"/>
    </reaction>
</comment>
<evidence type="ECO:0000256" key="1">
    <source>
        <dbReference type="ARBA" id="ARBA00011738"/>
    </source>
</evidence>
<dbReference type="InterPro" id="IPR011051">
    <property type="entry name" value="RmlC_Cupin_sf"/>
</dbReference>